<sequence length="216" mass="24904">MLTKTTVIRVSDAVTRAQALEVLRSTYQDEKGWVDHAETQLPASDLTSPAISWFVAFRGRRPAGVLRVYYEPPLGQYRDYRVTLLDPRVDVDRFLATTRIAEIGRFAIIPSCRRNLLLAVALMRAATRETLERGFTHYITDVFENDPHSPYGFHTRVMGFHPVATHDDGELRCASRRITMILDLKAAYQRLKERRNWIFRSLTADWDEGLHRQLAS</sequence>
<dbReference type="InterPro" id="IPR016181">
    <property type="entry name" value="Acyl_CoA_acyltransferase"/>
</dbReference>
<dbReference type="InterPro" id="IPR000182">
    <property type="entry name" value="GNAT_dom"/>
</dbReference>
<name>A0ABV4BAT8_9GAMM</name>
<dbReference type="EMBL" id="JBDKXB010000001">
    <property type="protein sequence ID" value="MEY6431074.1"/>
    <property type="molecule type" value="Genomic_DNA"/>
</dbReference>
<gene>
    <name evidence="2" type="ORF">ABC977_01475</name>
</gene>
<dbReference type="RefSeq" id="WP_369665448.1">
    <property type="nucleotide sequence ID" value="NZ_JBDKXB010000001.1"/>
</dbReference>
<evidence type="ECO:0000313" key="2">
    <source>
        <dbReference type="EMBL" id="MEY6431074.1"/>
    </source>
</evidence>
<dbReference type="GO" id="GO:0016746">
    <property type="term" value="F:acyltransferase activity"/>
    <property type="evidence" value="ECO:0007669"/>
    <property type="project" value="UniProtKB-KW"/>
</dbReference>
<dbReference type="SUPFAM" id="SSF55729">
    <property type="entry name" value="Acyl-CoA N-acyltransferases (Nat)"/>
    <property type="match status" value="1"/>
</dbReference>
<comment type="caution">
    <text evidence="2">The sequence shown here is derived from an EMBL/GenBank/DDBJ whole genome shotgun (WGS) entry which is preliminary data.</text>
</comment>
<reference evidence="2 3" key="1">
    <citation type="submission" date="2024-05" db="EMBL/GenBank/DDBJ databases">
        <title>Genome Sequence and Characterization of the New Strain Purple Sulfur Bacterium of Genus Thioalkalicoccus.</title>
        <authorList>
            <person name="Bryantseva I.A."/>
            <person name="Kyndt J.A."/>
            <person name="Imhoff J.F."/>
        </authorList>
    </citation>
    <scope>NUCLEOTIDE SEQUENCE [LARGE SCALE GENOMIC DNA]</scope>
    <source>
        <strain evidence="2 3">Um2</strain>
    </source>
</reference>
<accession>A0ABV4BAT8</accession>
<feature type="domain" description="N-acetyltransferase" evidence="1">
    <location>
        <begin position="8"/>
        <end position="185"/>
    </location>
</feature>
<proteinExistence type="predicted"/>
<keyword evidence="2" id="KW-0012">Acyltransferase</keyword>
<dbReference type="EC" id="2.3.1.-" evidence="2"/>
<evidence type="ECO:0000259" key="1">
    <source>
        <dbReference type="PROSITE" id="PS51186"/>
    </source>
</evidence>
<keyword evidence="3" id="KW-1185">Reference proteome</keyword>
<keyword evidence="2" id="KW-0808">Transferase</keyword>
<dbReference type="Gene3D" id="3.40.630.30">
    <property type="match status" value="1"/>
</dbReference>
<dbReference type="Pfam" id="PF00583">
    <property type="entry name" value="Acetyltransf_1"/>
    <property type="match status" value="1"/>
</dbReference>
<dbReference type="Proteomes" id="UP001564408">
    <property type="component" value="Unassembled WGS sequence"/>
</dbReference>
<protein>
    <submittedName>
        <fullName evidence="2">GNAT family N-acetyltransferase</fullName>
        <ecNumber evidence="2">2.3.1.-</ecNumber>
    </submittedName>
</protein>
<organism evidence="2 3">
    <name type="scientific">Thioalkalicoccus limnaeus</name>
    <dbReference type="NCBI Taxonomy" id="120681"/>
    <lineage>
        <taxon>Bacteria</taxon>
        <taxon>Pseudomonadati</taxon>
        <taxon>Pseudomonadota</taxon>
        <taxon>Gammaproteobacteria</taxon>
        <taxon>Chromatiales</taxon>
        <taxon>Chromatiaceae</taxon>
        <taxon>Thioalkalicoccus</taxon>
    </lineage>
</organism>
<evidence type="ECO:0000313" key="3">
    <source>
        <dbReference type="Proteomes" id="UP001564408"/>
    </source>
</evidence>
<dbReference type="PROSITE" id="PS51186">
    <property type="entry name" value="GNAT"/>
    <property type="match status" value="1"/>
</dbReference>